<gene>
    <name evidence="2" type="ORF">TNCT_471441</name>
    <name evidence="3" type="ORF">TNCT_471461</name>
</gene>
<feature type="region of interest" description="Disordered" evidence="1">
    <location>
        <begin position="18"/>
        <end position="41"/>
    </location>
</feature>
<sequence length="84" mass="9769">MKLVVILKRDLVTKETIMKTPSTGPESEPINTSELKSEPIRNEKEMVRFHIERLQIDQLRLSGSKKKITKSLLSSFRIFRRGKT</sequence>
<accession>A0A8X6HDB5</accession>
<dbReference type="Proteomes" id="UP000887116">
    <property type="component" value="Unassembled WGS sequence"/>
</dbReference>
<name>A0A8X6HDB5_TRICU</name>
<feature type="compositionally biased region" description="Polar residues" evidence="1">
    <location>
        <begin position="19"/>
        <end position="34"/>
    </location>
</feature>
<protein>
    <submittedName>
        <fullName evidence="2">Uncharacterized protein</fullName>
    </submittedName>
</protein>
<evidence type="ECO:0000313" key="3">
    <source>
        <dbReference type="EMBL" id="GFR21593.1"/>
    </source>
</evidence>
<organism evidence="2 4">
    <name type="scientific">Trichonephila clavata</name>
    <name type="common">Joro spider</name>
    <name type="synonym">Nephila clavata</name>
    <dbReference type="NCBI Taxonomy" id="2740835"/>
    <lineage>
        <taxon>Eukaryota</taxon>
        <taxon>Metazoa</taxon>
        <taxon>Ecdysozoa</taxon>
        <taxon>Arthropoda</taxon>
        <taxon>Chelicerata</taxon>
        <taxon>Arachnida</taxon>
        <taxon>Araneae</taxon>
        <taxon>Araneomorphae</taxon>
        <taxon>Entelegynae</taxon>
        <taxon>Araneoidea</taxon>
        <taxon>Nephilidae</taxon>
        <taxon>Trichonephila</taxon>
    </lineage>
</organism>
<dbReference type="EMBL" id="BMAO01037960">
    <property type="protein sequence ID" value="GFR21587.1"/>
    <property type="molecule type" value="Genomic_DNA"/>
</dbReference>
<comment type="caution">
    <text evidence="2">The sequence shown here is derived from an EMBL/GenBank/DDBJ whole genome shotgun (WGS) entry which is preliminary data.</text>
</comment>
<keyword evidence="4" id="KW-1185">Reference proteome</keyword>
<dbReference type="AlphaFoldDB" id="A0A8X6HDB5"/>
<proteinExistence type="predicted"/>
<reference evidence="2" key="1">
    <citation type="submission" date="2020-07" db="EMBL/GenBank/DDBJ databases">
        <title>Multicomponent nature underlies the extraordinary mechanical properties of spider dragline silk.</title>
        <authorList>
            <person name="Kono N."/>
            <person name="Nakamura H."/>
            <person name="Mori M."/>
            <person name="Yoshida Y."/>
            <person name="Ohtoshi R."/>
            <person name="Malay A.D."/>
            <person name="Moran D.A.P."/>
            <person name="Tomita M."/>
            <person name="Numata K."/>
            <person name="Arakawa K."/>
        </authorList>
    </citation>
    <scope>NUCLEOTIDE SEQUENCE</scope>
</reference>
<evidence type="ECO:0000256" key="1">
    <source>
        <dbReference type="SAM" id="MobiDB-lite"/>
    </source>
</evidence>
<dbReference type="EMBL" id="BMAO01037960">
    <property type="protein sequence ID" value="GFR21593.1"/>
    <property type="molecule type" value="Genomic_DNA"/>
</dbReference>
<evidence type="ECO:0000313" key="2">
    <source>
        <dbReference type="EMBL" id="GFR21587.1"/>
    </source>
</evidence>
<evidence type="ECO:0000313" key="4">
    <source>
        <dbReference type="Proteomes" id="UP000887116"/>
    </source>
</evidence>